<evidence type="ECO:0000313" key="3">
    <source>
        <dbReference type="Proteomes" id="UP000010556"/>
    </source>
</evidence>
<feature type="region of interest" description="Disordered" evidence="1">
    <location>
        <begin position="1"/>
        <end position="53"/>
    </location>
</feature>
<gene>
    <name evidence="2" type="ORF">MDA_GLEAN10014524</name>
</gene>
<keyword evidence="3" id="KW-1185">Reference proteome</keyword>
<dbReference type="EMBL" id="KB105545">
    <property type="protein sequence ID" value="ELK32214.1"/>
    <property type="molecule type" value="Genomic_DNA"/>
</dbReference>
<protein>
    <submittedName>
        <fullName evidence="2">Uncharacterized protein</fullName>
    </submittedName>
</protein>
<dbReference type="AlphaFoldDB" id="L5M0L3"/>
<dbReference type="Proteomes" id="UP000010556">
    <property type="component" value="Unassembled WGS sequence"/>
</dbReference>
<sequence length="151" mass="16891">MRRGEREIKVRERKRDPAREEECPGREVITREEVSEEITREKSAQEEKSSREKRFHTVFIQKVPKQLPDAALFLQSAHLALALLGGVCRDGECTPCDLPRVHTVTTATSPSSSSDCTAEPSSRKVVVHVSVPPFFGEKGGELVCDLKLSLY</sequence>
<evidence type="ECO:0000256" key="1">
    <source>
        <dbReference type="SAM" id="MobiDB-lite"/>
    </source>
</evidence>
<proteinExistence type="predicted"/>
<organism evidence="2 3">
    <name type="scientific">Myotis davidii</name>
    <name type="common">David's myotis</name>
    <dbReference type="NCBI Taxonomy" id="225400"/>
    <lineage>
        <taxon>Eukaryota</taxon>
        <taxon>Metazoa</taxon>
        <taxon>Chordata</taxon>
        <taxon>Craniata</taxon>
        <taxon>Vertebrata</taxon>
        <taxon>Euteleostomi</taxon>
        <taxon>Mammalia</taxon>
        <taxon>Eutheria</taxon>
        <taxon>Laurasiatheria</taxon>
        <taxon>Chiroptera</taxon>
        <taxon>Yangochiroptera</taxon>
        <taxon>Vespertilionidae</taxon>
        <taxon>Myotis</taxon>
    </lineage>
</organism>
<accession>L5M0L3</accession>
<evidence type="ECO:0000313" key="2">
    <source>
        <dbReference type="EMBL" id="ELK32214.1"/>
    </source>
</evidence>
<feature type="compositionally biased region" description="Basic and acidic residues" evidence="1">
    <location>
        <begin position="1"/>
        <end position="52"/>
    </location>
</feature>
<reference evidence="3" key="1">
    <citation type="journal article" date="2013" name="Science">
        <title>Comparative analysis of bat genomes provides insight into the evolution of flight and immunity.</title>
        <authorList>
            <person name="Zhang G."/>
            <person name="Cowled C."/>
            <person name="Shi Z."/>
            <person name="Huang Z."/>
            <person name="Bishop-Lilly K.A."/>
            <person name="Fang X."/>
            <person name="Wynne J.W."/>
            <person name="Xiong Z."/>
            <person name="Baker M.L."/>
            <person name="Zhao W."/>
            <person name="Tachedjian M."/>
            <person name="Zhu Y."/>
            <person name="Zhou P."/>
            <person name="Jiang X."/>
            <person name="Ng J."/>
            <person name="Yang L."/>
            <person name="Wu L."/>
            <person name="Xiao J."/>
            <person name="Feng Y."/>
            <person name="Chen Y."/>
            <person name="Sun X."/>
            <person name="Zhang Y."/>
            <person name="Marsh G.A."/>
            <person name="Crameri G."/>
            <person name="Broder C.C."/>
            <person name="Frey K.G."/>
            <person name="Wang L.F."/>
            <person name="Wang J."/>
        </authorList>
    </citation>
    <scope>NUCLEOTIDE SEQUENCE [LARGE SCALE GENOMIC DNA]</scope>
</reference>
<name>L5M0L3_MYODS</name>